<feature type="compositionally biased region" description="Basic residues" evidence="14">
    <location>
        <begin position="269"/>
        <end position="278"/>
    </location>
</feature>
<dbReference type="PROSITE" id="PS51786">
    <property type="entry name" value="LON_PROTEOLYTIC"/>
    <property type="match status" value="1"/>
</dbReference>
<dbReference type="SMART" id="SM00464">
    <property type="entry name" value="LON"/>
    <property type="match status" value="1"/>
</dbReference>
<dbReference type="InterPro" id="IPR004815">
    <property type="entry name" value="Lon_bac/euk-typ"/>
</dbReference>
<sequence length="991" mass="111314">MATCLKMMIVSRLIHRRPTLIGKIRWSRWTNSSFQTQLQHSGCYTSTGTTQGYSTTSAMTAACRLTLRPHRWMRVGSVLCGQTDLLTQKPQYYTVQDRWFGNRSSAAGFSGEDGDSAGSGGEESGGDGGASYTGPQMTALTPMMVPEVFPNVPLIAVSRNPVFPRFIKIIEVKNKELMELLRRKVRLAQPYAGVFMKRDDSNESDVVESLDAVYNTGTFVQIHEMQDLGDKLRMIVMGHRRIRITRQLEVEPEGSPSVWEESESDAQSKPRRKSKRNRREQQVNLAQQMEDKVAEVDLTPELQPLPSSNILMVEVDNVQHEQFTVTEEVKALTAEIVKTIRDIIALNPLYRESVLQMMQAGQRVVDNPIYLSDMGAALTGAESQELQDILEETNIPKRLYKALSLLKKEYELSKLQQRLGREVEEKIKQTHRKYLLQEQLKIIKKELGLEKEDKEAIEEKFRERLKNRTAPQHIMDVINEELNKLGLLDNHSSEFNVTRNYLDWLTSMPWGTNSEENLSLERAKEVLEEDHYGMDDVKKRILEFIAVSQLRGSTQGKILCFYGPPGVGKTSIARSIARALNREYFRFSVGGMTDVAEIKGHRRTYVGAMPGKIIQCLKKTKTENPLVLIDEVDKIGRGYQGDPSSALLELLDPEQNANFLDHYLDVPVDLSKILFICTANVTDTIPEPLRDRMEMINVSGYVAQEKLAIAERYLVPQLRTMCGLTEAKASISPDALSLLIKQYCRESGVRNLQKQVEKVFRKVAFSIVSGEQEAVTVNPENLQEYVGKPIFTVDRMYDITPPGVVMGLAWTAMGGSTLFIETSVRRPRGRDETKAEGSLEVTGQLGDVMKESAKIASTFARAFLMTKEPENHFLDNSHLHLHVPEGATPKDGPSAGCTIVTALLSLATKQPVRQNVAMTGEVSLTGKILPVGGIKEKTIAARRAGVTCIILPAENRKDFSDLADYITEGLEVHYVDHYSQIYPVVFPHNQS</sequence>
<dbReference type="GO" id="GO:0005759">
    <property type="term" value="C:mitochondrial matrix"/>
    <property type="evidence" value="ECO:0007669"/>
    <property type="project" value="UniProtKB-SubCell"/>
</dbReference>
<dbReference type="Pfam" id="PF02190">
    <property type="entry name" value="LON_substr_bdg"/>
    <property type="match status" value="1"/>
</dbReference>
<dbReference type="InterPro" id="IPR014721">
    <property type="entry name" value="Ribsml_uS5_D2-typ_fold_subgr"/>
</dbReference>
<dbReference type="Gene3D" id="3.40.50.300">
    <property type="entry name" value="P-loop containing nucleotide triphosphate hydrolases"/>
    <property type="match status" value="1"/>
</dbReference>
<dbReference type="Pfam" id="PF22667">
    <property type="entry name" value="Lon_lid"/>
    <property type="match status" value="1"/>
</dbReference>
<dbReference type="OMA" id="WLTNIPW"/>
<dbReference type="GeneID" id="103396817"/>
<dbReference type="InterPro" id="IPR027065">
    <property type="entry name" value="Lon_Prtase"/>
</dbReference>
<keyword evidence="6 11" id="KW-0067">ATP-binding</keyword>
<keyword evidence="3 11" id="KW-0547">Nucleotide-binding</keyword>
<evidence type="ECO:0000256" key="6">
    <source>
        <dbReference type="ARBA" id="ARBA00022840"/>
    </source>
</evidence>
<protein>
    <recommendedName>
        <fullName evidence="11">Lon protease homolog, mitochondrial</fullName>
        <ecNumber evidence="11">3.4.21.53</ecNumber>
    </recommendedName>
</protein>
<dbReference type="CDD" id="cd19500">
    <property type="entry name" value="RecA-like_Lon"/>
    <property type="match status" value="1"/>
</dbReference>
<dbReference type="InterPro" id="IPR027417">
    <property type="entry name" value="P-loop_NTPase"/>
</dbReference>
<keyword evidence="5 11" id="KW-0720">Serine protease</keyword>
<comment type="subcellular location">
    <subcellularLocation>
        <location evidence="1 11">Mitochondrion matrix</location>
    </subcellularLocation>
</comment>
<feature type="region of interest" description="Disordered" evidence="14">
    <location>
        <begin position="109"/>
        <end position="135"/>
    </location>
</feature>
<evidence type="ECO:0000256" key="4">
    <source>
        <dbReference type="ARBA" id="ARBA00022801"/>
    </source>
</evidence>
<keyword evidence="18" id="KW-1185">Reference proteome</keyword>
<dbReference type="Proteomes" id="UP000265120">
    <property type="component" value="Chromosome 2"/>
</dbReference>
<dbReference type="FunFam" id="1.20.58.1480:FF:000002">
    <property type="entry name" value="Lon protease homolog, mitochondrial"/>
    <property type="match status" value="1"/>
</dbReference>
<dbReference type="Gene3D" id="2.30.130.40">
    <property type="entry name" value="LON domain-like"/>
    <property type="match status" value="1"/>
</dbReference>
<dbReference type="GO" id="GO:0043565">
    <property type="term" value="F:sequence-specific DNA binding"/>
    <property type="evidence" value="ECO:0007669"/>
    <property type="project" value="UniProtKB-UniRule"/>
</dbReference>
<evidence type="ECO:0000313" key="18">
    <source>
        <dbReference type="Proteomes" id="UP000265120"/>
    </source>
</evidence>
<evidence type="ECO:0000313" key="17">
    <source>
        <dbReference type="Ensembl" id="ENSCSEP00000030710.1"/>
    </source>
</evidence>
<dbReference type="GO" id="GO:0006515">
    <property type="term" value="P:protein quality control for misfolded or incompletely synthesized proteins"/>
    <property type="evidence" value="ECO:0007669"/>
    <property type="project" value="UniProtKB-UniRule"/>
</dbReference>
<feature type="compositionally biased region" description="Gly residues" evidence="14">
    <location>
        <begin position="117"/>
        <end position="131"/>
    </location>
</feature>
<keyword evidence="8 11" id="KW-0238">DNA-binding</keyword>
<accession>A0A3P8X199</accession>
<evidence type="ECO:0000256" key="11">
    <source>
        <dbReference type="HAMAP-Rule" id="MF_03120"/>
    </source>
</evidence>
<dbReference type="Gene3D" id="3.30.230.10">
    <property type="match status" value="1"/>
</dbReference>
<feature type="active site" evidence="11 12">
    <location>
        <position position="894"/>
    </location>
</feature>
<evidence type="ECO:0000256" key="3">
    <source>
        <dbReference type="ARBA" id="ARBA00022741"/>
    </source>
</evidence>
<dbReference type="HAMAP" id="MF_03120">
    <property type="entry name" value="lonm_euk"/>
    <property type="match status" value="1"/>
</dbReference>
<dbReference type="EC" id="3.4.21.53" evidence="11"/>
<keyword evidence="4 11" id="KW-0378">Hydrolase</keyword>
<dbReference type="GO" id="GO:0005524">
    <property type="term" value="F:ATP binding"/>
    <property type="evidence" value="ECO:0007669"/>
    <property type="project" value="UniProtKB-UniRule"/>
</dbReference>
<dbReference type="GO" id="GO:0007005">
    <property type="term" value="P:mitochondrion organization"/>
    <property type="evidence" value="ECO:0007669"/>
    <property type="project" value="TreeGrafter"/>
</dbReference>
<dbReference type="PROSITE" id="PS51787">
    <property type="entry name" value="LON_N"/>
    <property type="match status" value="1"/>
</dbReference>
<dbReference type="SUPFAM" id="SSF52540">
    <property type="entry name" value="P-loop containing nucleoside triphosphate hydrolases"/>
    <property type="match status" value="1"/>
</dbReference>
<comment type="catalytic activity">
    <reaction evidence="10 11">
        <text>Hydrolysis of proteins in presence of ATP.</text>
        <dbReference type="EC" id="3.4.21.53"/>
    </reaction>
</comment>
<dbReference type="KEGG" id="csem:103396817"/>
<feature type="region of interest" description="Disordered" evidence="14">
    <location>
        <begin position="253"/>
        <end position="280"/>
    </location>
</feature>
<dbReference type="Pfam" id="PF05362">
    <property type="entry name" value="Lon_C"/>
    <property type="match status" value="1"/>
</dbReference>
<reference evidence="17" key="3">
    <citation type="submission" date="2025-09" db="UniProtKB">
        <authorList>
            <consortium name="Ensembl"/>
        </authorList>
    </citation>
    <scope>IDENTIFICATION</scope>
</reference>
<dbReference type="PRINTS" id="PR00830">
    <property type="entry name" value="ENDOLAPTASE"/>
</dbReference>
<dbReference type="FunCoup" id="A0A3P8X199">
    <property type="interactions" value="1420"/>
</dbReference>
<dbReference type="GO" id="GO:0004176">
    <property type="term" value="F:ATP-dependent peptidase activity"/>
    <property type="evidence" value="ECO:0007669"/>
    <property type="project" value="UniProtKB-UniRule"/>
</dbReference>
<dbReference type="FunFam" id="2.30.130.40:FF:000004">
    <property type="entry name" value="Lon protease homolog, mitochondrial"/>
    <property type="match status" value="1"/>
</dbReference>
<dbReference type="OrthoDB" id="2411602at2759"/>
<evidence type="ECO:0000256" key="5">
    <source>
        <dbReference type="ARBA" id="ARBA00022825"/>
    </source>
</evidence>
<dbReference type="InterPro" id="IPR027503">
    <property type="entry name" value="Lonm_euk"/>
</dbReference>
<dbReference type="InterPro" id="IPR020568">
    <property type="entry name" value="Ribosomal_Su5_D2-typ_SF"/>
</dbReference>
<dbReference type="STRING" id="244447.ENSCSEP00000030710"/>
<dbReference type="GO" id="GO:0034599">
    <property type="term" value="P:cellular response to oxidative stress"/>
    <property type="evidence" value="ECO:0007669"/>
    <property type="project" value="UniProtKB-UniRule"/>
</dbReference>
<evidence type="ECO:0000259" key="16">
    <source>
        <dbReference type="PROSITE" id="PS51787"/>
    </source>
</evidence>
<dbReference type="Ensembl" id="ENSCSET00000031116.1">
    <property type="protein sequence ID" value="ENSCSEP00000030710.1"/>
    <property type="gene ID" value="ENSCSEG00000019655.1"/>
</dbReference>
<dbReference type="FunFam" id="1.20.5.5270:FF:000001">
    <property type="entry name" value="Lon protease homolog, mitochondrial"/>
    <property type="match status" value="1"/>
</dbReference>
<dbReference type="RefSeq" id="XP_008333276.1">
    <property type="nucleotide sequence ID" value="XM_008335054.3"/>
</dbReference>
<gene>
    <name evidence="11" type="primary">LONP1</name>
</gene>
<dbReference type="GO" id="GO:0003697">
    <property type="term" value="F:single-stranded DNA binding"/>
    <property type="evidence" value="ECO:0007669"/>
    <property type="project" value="TreeGrafter"/>
</dbReference>
<feature type="active site" evidence="11 12">
    <location>
        <position position="937"/>
    </location>
</feature>
<organism evidence="17 18">
    <name type="scientific">Cynoglossus semilaevis</name>
    <name type="common">Tongue sole</name>
    <dbReference type="NCBI Taxonomy" id="244447"/>
    <lineage>
        <taxon>Eukaryota</taxon>
        <taxon>Metazoa</taxon>
        <taxon>Chordata</taxon>
        <taxon>Craniata</taxon>
        <taxon>Vertebrata</taxon>
        <taxon>Euteleostomi</taxon>
        <taxon>Actinopterygii</taxon>
        <taxon>Neopterygii</taxon>
        <taxon>Teleostei</taxon>
        <taxon>Neoteleostei</taxon>
        <taxon>Acanthomorphata</taxon>
        <taxon>Carangaria</taxon>
        <taxon>Pleuronectiformes</taxon>
        <taxon>Pleuronectoidei</taxon>
        <taxon>Cynoglossidae</taxon>
        <taxon>Cynoglossinae</taxon>
        <taxon>Cynoglossus</taxon>
    </lineage>
</organism>
<dbReference type="SUPFAM" id="SSF54211">
    <property type="entry name" value="Ribosomal protein S5 domain 2-like"/>
    <property type="match status" value="1"/>
</dbReference>
<dbReference type="InterPro" id="IPR008269">
    <property type="entry name" value="Lon_proteolytic"/>
</dbReference>
<dbReference type="InterPro" id="IPR008268">
    <property type="entry name" value="Peptidase_S16_AS"/>
</dbReference>
<dbReference type="FunFam" id="1.10.8.60:FF:000043">
    <property type="entry name" value="Lon protease homolog, mitochondrial"/>
    <property type="match status" value="1"/>
</dbReference>
<dbReference type="InterPro" id="IPR003959">
    <property type="entry name" value="ATPase_AAA_core"/>
</dbReference>
<comment type="function">
    <text evidence="11">ATP-dependent serine protease that mediates the selective degradation of misfolded, unassembled or oxidatively damaged polypeptides as well as certain short-lived regulatory proteins in the mitochondrial matrix. May also have a chaperone function in the assembly of inner membrane protein complexes. Participates in the regulation of mitochondrial gene expression and in the maintenance of the integrity of the mitochondrial genome. Binds to mitochondrial DNA in a site-specific manner.</text>
</comment>
<dbReference type="InParanoid" id="A0A3P8X199"/>
<evidence type="ECO:0000256" key="7">
    <source>
        <dbReference type="ARBA" id="ARBA00022946"/>
    </source>
</evidence>
<evidence type="ECO:0000256" key="8">
    <source>
        <dbReference type="ARBA" id="ARBA00023125"/>
    </source>
</evidence>
<dbReference type="AlphaFoldDB" id="A0A3P8X199"/>
<keyword evidence="2 11" id="KW-0645">Protease</keyword>
<dbReference type="GO" id="GO:0016887">
    <property type="term" value="F:ATP hydrolysis activity"/>
    <property type="evidence" value="ECO:0007669"/>
    <property type="project" value="UniProtKB-UniRule"/>
</dbReference>
<dbReference type="FunFam" id="3.40.50.300:FF:000021">
    <property type="entry name" value="Lon protease homolog"/>
    <property type="match status" value="1"/>
</dbReference>
<keyword evidence="7" id="KW-0809">Transit peptide</keyword>
<keyword evidence="9 11" id="KW-0496">Mitochondrion</keyword>
<comment type="similarity">
    <text evidence="11 12 13">Belongs to the peptidase S16 family.</text>
</comment>
<dbReference type="PANTHER" id="PTHR43718">
    <property type="entry name" value="LON PROTEASE"/>
    <property type="match status" value="1"/>
</dbReference>
<dbReference type="InterPro" id="IPR054594">
    <property type="entry name" value="Lon_lid"/>
</dbReference>
<dbReference type="SUPFAM" id="SSF88697">
    <property type="entry name" value="PUA domain-like"/>
    <property type="match status" value="1"/>
</dbReference>
<dbReference type="InterPro" id="IPR003111">
    <property type="entry name" value="Lon_prtase_N"/>
</dbReference>
<proteinExistence type="inferred from homology"/>
<dbReference type="GO" id="GO:0051131">
    <property type="term" value="P:chaperone-mediated protein complex assembly"/>
    <property type="evidence" value="ECO:0007669"/>
    <property type="project" value="UniProtKB-UniRule"/>
</dbReference>
<dbReference type="FunFam" id="3.30.230.10:FF:000015">
    <property type="entry name" value="Lon protease homolog, mitochondrial"/>
    <property type="match status" value="1"/>
</dbReference>
<dbReference type="PANTHER" id="PTHR43718:SF2">
    <property type="entry name" value="LON PROTEASE HOMOLOG, MITOCHONDRIAL"/>
    <property type="match status" value="1"/>
</dbReference>
<evidence type="ECO:0000256" key="14">
    <source>
        <dbReference type="SAM" id="MobiDB-lite"/>
    </source>
</evidence>
<dbReference type="GO" id="GO:0004252">
    <property type="term" value="F:serine-type endopeptidase activity"/>
    <property type="evidence" value="ECO:0007669"/>
    <property type="project" value="UniProtKB-UniRule"/>
</dbReference>
<dbReference type="InterPro" id="IPR015947">
    <property type="entry name" value="PUA-like_sf"/>
</dbReference>
<comment type="subunit">
    <text evidence="11">Homohexamer or homoheptamer. Organized in a ring with a central cavity.</text>
</comment>
<dbReference type="SMART" id="SM00382">
    <property type="entry name" value="AAA"/>
    <property type="match status" value="1"/>
</dbReference>
<dbReference type="Gene3D" id="1.20.5.5270">
    <property type="match status" value="1"/>
</dbReference>
<evidence type="ECO:0000256" key="1">
    <source>
        <dbReference type="ARBA" id="ARBA00004305"/>
    </source>
</evidence>
<evidence type="ECO:0000256" key="10">
    <source>
        <dbReference type="ARBA" id="ARBA00050665"/>
    </source>
</evidence>
<dbReference type="GeneTree" id="ENSGT00530000063553"/>
<evidence type="ECO:0000256" key="2">
    <source>
        <dbReference type="ARBA" id="ARBA00022670"/>
    </source>
</evidence>
<evidence type="ECO:0000256" key="12">
    <source>
        <dbReference type="PROSITE-ProRule" id="PRU01122"/>
    </source>
</evidence>
<feature type="domain" description="Lon N-terminal" evidence="16">
    <location>
        <begin position="152"/>
        <end position="410"/>
    </location>
</feature>
<reference evidence="17" key="2">
    <citation type="submission" date="2025-08" db="UniProtKB">
        <authorList>
            <consortium name="Ensembl"/>
        </authorList>
    </citation>
    <scope>IDENTIFICATION</scope>
</reference>
<feature type="binding site" evidence="11">
    <location>
        <begin position="563"/>
        <end position="570"/>
    </location>
    <ligand>
        <name>ATP</name>
        <dbReference type="ChEBI" id="CHEBI:30616"/>
    </ligand>
</feature>
<dbReference type="Gene3D" id="1.10.8.60">
    <property type="match status" value="1"/>
</dbReference>
<dbReference type="InterPro" id="IPR046336">
    <property type="entry name" value="Lon_prtase_N_sf"/>
</dbReference>
<dbReference type="InterPro" id="IPR003593">
    <property type="entry name" value="AAA+_ATPase"/>
</dbReference>
<dbReference type="NCBIfam" id="TIGR00763">
    <property type="entry name" value="lon"/>
    <property type="match status" value="1"/>
</dbReference>
<dbReference type="GO" id="GO:0070407">
    <property type="term" value="P:oxidation-dependent protein catabolic process"/>
    <property type="evidence" value="ECO:0007669"/>
    <property type="project" value="UniProtKB-UniRule"/>
</dbReference>
<dbReference type="PROSITE" id="PS01046">
    <property type="entry name" value="LON_SER"/>
    <property type="match status" value="1"/>
</dbReference>
<dbReference type="Pfam" id="PF00004">
    <property type="entry name" value="AAA"/>
    <property type="match status" value="1"/>
</dbReference>
<reference evidence="17 18" key="1">
    <citation type="journal article" date="2014" name="Nat. Genet.">
        <title>Whole-genome sequence of a flatfish provides insights into ZW sex chromosome evolution and adaptation to a benthic lifestyle.</title>
        <authorList>
            <person name="Chen S."/>
            <person name="Zhang G."/>
            <person name="Shao C."/>
            <person name="Huang Q."/>
            <person name="Liu G."/>
            <person name="Zhang P."/>
            <person name="Song W."/>
            <person name="An N."/>
            <person name="Chalopin D."/>
            <person name="Volff J.N."/>
            <person name="Hong Y."/>
            <person name="Li Q."/>
            <person name="Sha Z."/>
            <person name="Zhou H."/>
            <person name="Xie M."/>
            <person name="Yu Q."/>
            <person name="Liu Y."/>
            <person name="Xiang H."/>
            <person name="Wang N."/>
            <person name="Wu K."/>
            <person name="Yang C."/>
            <person name="Zhou Q."/>
            <person name="Liao X."/>
            <person name="Yang L."/>
            <person name="Hu Q."/>
            <person name="Zhang J."/>
            <person name="Meng L."/>
            <person name="Jin L."/>
            <person name="Tian Y."/>
            <person name="Lian J."/>
            <person name="Yang J."/>
            <person name="Miao G."/>
            <person name="Liu S."/>
            <person name="Liang Z."/>
            <person name="Yan F."/>
            <person name="Li Y."/>
            <person name="Sun B."/>
            <person name="Zhang H."/>
            <person name="Zhang J."/>
            <person name="Zhu Y."/>
            <person name="Du M."/>
            <person name="Zhao Y."/>
            <person name="Schartl M."/>
            <person name="Tang Q."/>
            <person name="Wang J."/>
        </authorList>
    </citation>
    <scope>NUCLEOTIDE SEQUENCE</scope>
</reference>
<evidence type="ECO:0000256" key="13">
    <source>
        <dbReference type="RuleBase" id="RU000591"/>
    </source>
</evidence>
<name>A0A3P8X199_CYNSE</name>
<evidence type="ECO:0000256" key="9">
    <source>
        <dbReference type="ARBA" id="ARBA00023128"/>
    </source>
</evidence>
<evidence type="ECO:0000259" key="15">
    <source>
        <dbReference type="PROSITE" id="PS51786"/>
    </source>
</evidence>
<dbReference type="Gene3D" id="1.20.58.1480">
    <property type="match status" value="1"/>
</dbReference>
<feature type="domain" description="Lon proteolytic" evidence="15">
    <location>
        <begin position="799"/>
        <end position="988"/>
    </location>
</feature>
<dbReference type="CTD" id="9361"/>